<reference evidence="5" key="2">
    <citation type="submission" date="2025-09" db="UniProtKB">
        <authorList>
            <consortium name="Ensembl"/>
        </authorList>
    </citation>
    <scope>IDENTIFICATION</scope>
</reference>
<dbReference type="AlphaFoldDB" id="A0A3B3CBX8"/>
<dbReference type="GO" id="GO:0008195">
    <property type="term" value="F:phosphatidate phosphatase activity"/>
    <property type="evidence" value="ECO:0007669"/>
    <property type="project" value="UniProtKB-EC"/>
</dbReference>
<evidence type="ECO:0000256" key="2">
    <source>
        <dbReference type="ARBA" id="ARBA00005476"/>
    </source>
</evidence>
<evidence type="ECO:0000313" key="5">
    <source>
        <dbReference type="Ensembl" id="ENSOMEP00000015426.1"/>
    </source>
</evidence>
<accession>A0A3B3CBX8</accession>
<dbReference type="SMART" id="SM00775">
    <property type="entry name" value="LNS2"/>
    <property type="match status" value="1"/>
</dbReference>
<evidence type="ECO:0000259" key="4">
    <source>
        <dbReference type="SMART" id="SM00775"/>
    </source>
</evidence>
<dbReference type="GO" id="GO:0019432">
    <property type="term" value="P:triglyceride biosynthetic process"/>
    <property type="evidence" value="ECO:0007669"/>
    <property type="project" value="TreeGrafter"/>
</dbReference>
<dbReference type="Proteomes" id="UP000261560">
    <property type="component" value="Unplaced"/>
</dbReference>
<feature type="region of interest" description="Disordered" evidence="3">
    <location>
        <begin position="130"/>
        <end position="175"/>
    </location>
</feature>
<name>A0A3B3CBX8_ORYME</name>
<comment type="similarity">
    <text evidence="2">Belongs to the lipin family.</text>
</comment>
<dbReference type="InterPro" id="IPR036412">
    <property type="entry name" value="HAD-like_sf"/>
</dbReference>
<feature type="compositionally biased region" description="Basic residues" evidence="3">
    <location>
        <begin position="131"/>
        <end position="141"/>
    </location>
</feature>
<evidence type="ECO:0000256" key="1">
    <source>
        <dbReference type="ARBA" id="ARBA00001180"/>
    </source>
</evidence>
<dbReference type="PANTHER" id="PTHR12181:SF62">
    <property type="entry name" value="PHOSPHATIDATE PHOSPHATASE LPIN3"/>
    <property type="match status" value="1"/>
</dbReference>
<evidence type="ECO:0000256" key="3">
    <source>
        <dbReference type="SAM" id="MobiDB-lite"/>
    </source>
</evidence>
<comment type="catalytic activity">
    <reaction evidence="1">
        <text>a 1,2-diacyl-sn-glycero-3-phosphate + H2O = a 1,2-diacyl-sn-glycerol + phosphate</text>
        <dbReference type="Rhea" id="RHEA:27429"/>
        <dbReference type="ChEBI" id="CHEBI:15377"/>
        <dbReference type="ChEBI" id="CHEBI:17815"/>
        <dbReference type="ChEBI" id="CHEBI:43474"/>
        <dbReference type="ChEBI" id="CHEBI:58608"/>
        <dbReference type="EC" id="3.1.3.4"/>
    </reaction>
    <physiologicalReaction direction="left-to-right" evidence="1">
        <dbReference type="Rhea" id="RHEA:27430"/>
    </physiologicalReaction>
</comment>
<proteinExistence type="inferred from homology"/>
<sequence length="583" mass="64267">MNIVGQLAETVFVTVKELYRGLNPATLTGGIDVIVVQQPDGSFQCSPFHVRFGKLGVLRSKEKIVDIEINGEPVDLHMKLGDNGEAFFVEENQNMEVRGVPAYLCTSPIPLELPEEVEEAAEGTPVIGVGARKKKRRRKRVRSENHPREEASTSSEEREADPQDSPASEEMSTPLQLSKSIYYSLSEEPGEDLGAAQTREADQHPELSVFCSQPASPGSDCDLLESQDSPGLQMQWNWGDSDPHFCFRLQLCQPEITPAEVSCSHFRTIERQDSFDLDSEPAICCGTADSVNVVKPEPRMSAAASAASSPQRNPHVSHSTSKELFMSCVTSVDADSADIPECTQNTEQQHQVTEITDCCSTGGTETAECGKDDETKAKKHLTKESKGCVVQETSEPQMEHKQTGLFLSSRNGYKFLYCSARAIGMAAITKDYLQWVNDKGTVLPKGPVLLAPSSLFSALHREVIEKKPEVFKVACLNDIRDLFNPGRQPFYAAFGNRTNDAYAYKKVGVPETRIFTVNPKGELTQEMTKGNKSSYSHLSELVEHFFPALSACSSTSSVLDCPEFSSFSYWKEPLPQLELDALL</sequence>
<dbReference type="GO" id="GO:0009062">
    <property type="term" value="P:fatty acid catabolic process"/>
    <property type="evidence" value="ECO:0007669"/>
    <property type="project" value="TreeGrafter"/>
</dbReference>
<dbReference type="GO" id="GO:0045944">
    <property type="term" value="P:positive regulation of transcription by RNA polymerase II"/>
    <property type="evidence" value="ECO:0007669"/>
    <property type="project" value="TreeGrafter"/>
</dbReference>
<dbReference type="GO" id="GO:0032869">
    <property type="term" value="P:cellular response to insulin stimulus"/>
    <property type="evidence" value="ECO:0007669"/>
    <property type="project" value="TreeGrafter"/>
</dbReference>
<evidence type="ECO:0000313" key="6">
    <source>
        <dbReference type="Proteomes" id="UP000261560"/>
    </source>
</evidence>
<dbReference type="GeneTree" id="ENSGT00940000160046"/>
<dbReference type="PANTHER" id="PTHR12181">
    <property type="entry name" value="LIPIN"/>
    <property type="match status" value="1"/>
</dbReference>
<protein>
    <submittedName>
        <fullName evidence="5">Zgc:123305</fullName>
    </submittedName>
</protein>
<reference evidence="5" key="1">
    <citation type="submission" date="2025-08" db="UniProtKB">
        <authorList>
            <consortium name="Ensembl"/>
        </authorList>
    </citation>
    <scope>IDENTIFICATION</scope>
</reference>
<organism evidence="5 6">
    <name type="scientific">Oryzias melastigma</name>
    <name type="common">Marine medaka</name>
    <dbReference type="NCBI Taxonomy" id="30732"/>
    <lineage>
        <taxon>Eukaryota</taxon>
        <taxon>Metazoa</taxon>
        <taxon>Chordata</taxon>
        <taxon>Craniata</taxon>
        <taxon>Vertebrata</taxon>
        <taxon>Euteleostomi</taxon>
        <taxon>Actinopterygii</taxon>
        <taxon>Neopterygii</taxon>
        <taxon>Teleostei</taxon>
        <taxon>Neoteleostei</taxon>
        <taxon>Acanthomorphata</taxon>
        <taxon>Ovalentaria</taxon>
        <taxon>Atherinomorphae</taxon>
        <taxon>Beloniformes</taxon>
        <taxon>Adrianichthyidae</taxon>
        <taxon>Oryziinae</taxon>
        <taxon>Oryzias</taxon>
    </lineage>
</organism>
<feature type="domain" description="LNS2/PITP" evidence="4">
    <location>
        <begin position="360"/>
        <end position="526"/>
    </location>
</feature>
<keyword evidence="6" id="KW-1185">Reference proteome</keyword>
<dbReference type="InterPro" id="IPR007651">
    <property type="entry name" value="Lipin_N"/>
</dbReference>
<dbReference type="InterPro" id="IPR031315">
    <property type="entry name" value="LNS2/PITP"/>
</dbReference>
<dbReference type="Pfam" id="PF08235">
    <property type="entry name" value="LNS2"/>
    <property type="match status" value="1"/>
</dbReference>
<dbReference type="Pfam" id="PF04571">
    <property type="entry name" value="Lipin_N"/>
    <property type="match status" value="1"/>
</dbReference>
<dbReference type="InterPro" id="IPR013209">
    <property type="entry name" value="LNS2"/>
</dbReference>
<feature type="compositionally biased region" description="Basic and acidic residues" evidence="3">
    <location>
        <begin position="142"/>
        <end position="161"/>
    </location>
</feature>
<feature type="region of interest" description="Disordered" evidence="3">
    <location>
        <begin position="301"/>
        <end position="320"/>
    </location>
</feature>
<dbReference type="SUPFAM" id="SSF56784">
    <property type="entry name" value="HAD-like"/>
    <property type="match status" value="1"/>
</dbReference>
<dbReference type="GO" id="GO:0003713">
    <property type="term" value="F:transcription coactivator activity"/>
    <property type="evidence" value="ECO:0007669"/>
    <property type="project" value="TreeGrafter"/>
</dbReference>
<feature type="compositionally biased region" description="Polar residues" evidence="3">
    <location>
        <begin position="310"/>
        <end position="319"/>
    </location>
</feature>
<dbReference type="GO" id="GO:0005634">
    <property type="term" value="C:nucleus"/>
    <property type="evidence" value="ECO:0007669"/>
    <property type="project" value="TreeGrafter"/>
</dbReference>
<dbReference type="InterPro" id="IPR026058">
    <property type="entry name" value="LIPIN"/>
</dbReference>
<dbReference type="Ensembl" id="ENSOMET00000033979.1">
    <property type="protein sequence ID" value="ENSOMEP00000015426.1"/>
    <property type="gene ID" value="ENSOMEG00000017047.1"/>
</dbReference>